<feature type="transmembrane region" description="Helical" evidence="2">
    <location>
        <begin position="404"/>
        <end position="426"/>
    </location>
</feature>
<feature type="transmembrane region" description="Helical" evidence="2">
    <location>
        <begin position="336"/>
        <end position="359"/>
    </location>
</feature>
<proteinExistence type="predicted"/>
<dbReference type="EMBL" id="JAUSZS010000004">
    <property type="protein sequence ID" value="MDQ0933950.1"/>
    <property type="molecule type" value="Genomic_DNA"/>
</dbReference>
<feature type="transmembrane region" description="Helical" evidence="2">
    <location>
        <begin position="703"/>
        <end position="725"/>
    </location>
</feature>
<evidence type="ECO:0000256" key="2">
    <source>
        <dbReference type="SAM" id="Phobius"/>
    </source>
</evidence>
<gene>
    <name evidence="3" type="ORF">QFZ49_003890</name>
</gene>
<evidence type="ECO:0008006" key="5">
    <source>
        <dbReference type="Google" id="ProtNLM"/>
    </source>
</evidence>
<keyword evidence="2" id="KW-0472">Membrane</keyword>
<feature type="compositionally biased region" description="Low complexity" evidence="1">
    <location>
        <begin position="37"/>
        <end position="50"/>
    </location>
</feature>
<feature type="transmembrane region" description="Helical" evidence="2">
    <location>
        <begin position="244"/>
        <end position="264"/>
    </location>
</feature>
<evidence type="ECO:0000313" key="4">
    <source>
        <dbReference type="Proteomes" id="UP001223072"/>
    </source>
</evidence>
<evidence type="ECO:0000313" key="3">
    <source>
        <dbReference type="EMBL" id="MDQ0933950.1"/>
    </source>
</evidence>
<keyword evidence="2" id="KW-1133">Transmembrane helix</keyword>
<organism evidence="3 4">
    <name type="scientific">Streptomyces turgidiscabies</name>
    <dbReference type="NCBI Taxonomy" id="85558"/>
    <lineage>
        <taxon>Bacteria</taxon>
        <taxon>Bacillati</taxon>
        <taxon>Actinomycetota</taxon>
        <taxon>Actinomycetes</taxon>
        <taxon>Kitasatosporales</taxon>
        <taxon>Streptomycetaceae</taxon>
        <taxon>Streptomyces</taxon>
    </lineage>
</organism>
<keyword evidence="4" id="KW-1185">Reference proteome</keyword>
<feature type="transmembrane region" description="Helical" evidence="2">
    <location>
        <begin position="78"/>
        <end position="100"/>
    </location>
</feature>
<sequence length="770" mass="80369">MSTDAQNSVPGADFPELEQTPSQSHIPAQPHTSRQSGAPRPTRTAGTTAGRPGGRLSGQLIRMGLAAGRGTPGDRLRFWSLCAAALAVAVVALAGVAAVATHDGRDARNTARGPLLSDRQHAVALWREAFDVVGEVQHSVIYVEPLKAGAAPPPGLSRWPAPGEAMLSPELVRDGQDEGITSRYGRFGGTIAKSGLVSPSERLAYVRVAHDPPVAQDDSWWFVRGFGQDYPMGEALNGRTLSHVLRPLGALTGVPALALLVLAARVGSRTRDRRGGLLQALGGTWRHRALVNLGEAVLPLAAGTALAALVLLPALVTDVRLPPTGYLLDSGDLRTAWPRFALALLLSFAGCLAAVILLHRVGRDGTATRPRSFSSQVPRWRLVGCGVGVAAIACSQYAGESVDLAVFAVGTVVMWVLLPSAAAVASRELGKKFAVRGFRAGRAGQLIGGRWTAAHPGVVVRISAAMIIGLGLVCQLEAGNSRLGDKAAVAQASQARVGVGVLSVQSRYLTPPAIKDLARALPADSHIVSLQTDQPTESVLVQGSCAALRSLALPCPEAPEAVRSGDPRVAEIANWFGRNPHAQVADPAKLGADAFQGTLLVVTEHPRPGLQAAVERAAYARVPGVTVETLGETWTVGAAEKARLGNWVLLFGSTGLALLLLAGSLGVAAEFVRVRSALAPLTVLTGSDRIYRSVALWHLTVPLLISTAVAAVVTAWHSLFFATAAQEGATFSWGVFWAAVAACALLSVLIGVLGARTARQAAARWRPTAD</sequence>
<dbReference type="Proteomes" id="UP001223072">
    <property type="component" value="Unassembled WGS sequence"/>
</dbReference>
<reference evidence="3 4" key="1">
    <citation type="submission" date="2023-07" db="EMBL/GenBank/DDBJ databases">
        <title>Comparative genomics of wheat-associated soil bacteria to identify genetic determinants of phenazine resistance.</title>
        <authorList>
            <person name="Mouncey N."/>
        </authorList>
    </citation>
    <scope>NUCLEOTIDE SEQUENCE [LARGE SCALE GENOMIC DNA]</scope>
    <source>
        <strain evidence="3 4">W2I16</strain>
    </source>
</reference>
<feature type="transmembrane region" description="Helical" evidence="2">
    <location>
        <begin position="731"/>
        <end position="755"/>
    </location>
</feature>
<evidence type="ECO:0000256" key="1">
    <source>
        <dbReference type="SAM" id="MobiDB-lite"/>
    </source>
</evidence>
<feature type="region of interest" description="Disordered" evidence="1">
    <location>
        <begin position="1"/>
        <end position="57"/>
    </location>
</feature>
<name>A0ABU0RPP7_9ACTN</name>
<feature type="transmembrane region" description="Helical" evidence="2">
    <location>
        <begin position="296"/>
        <end position="316"/>
    </location>
</feature>
<protein>
    <recommendedName>
        <fullName evidence="5">Permease</fullName>
    </recommendedName>
</protein>
<feature type="transmembrane region" description="Helical" evidence="2">
    <location>
        <begin position="380"/>
        <end position="398"/>
    </location>
</feature>
<comment type="caution">
    <text evidence="3">The sequence shown here is derived from an EMBL/GenBank/DDBJ whole genome shotgun (WGS) entry which is preliminary data.</text>
</comment>
<feature type="transmembrane region" description="Helical" evidence="2">
    <location>
        <begin position="647"/>
        <end position="668"/>
    </location>
</feature>
<keyword evidence="2" id="KW-0812">Transmembrane</keyword>
<feature type="compositionally biased region" description="Polar residues" evidence="1">
    <location>
        <begin position="19"/>
        <end position="36"/>
    </location>
</feature>
<accession>A0ABU0RPP7</accession>